<dbReference type="STRING" id="671072.PL9214430095"/>
<dbReference type="Proteomes" id="UP000184315">
    <property type="component" value="Unassembled WGS sequence"/>
</dbReference>
<dbReference type="InterPro" id="IPR015947">
    <property type="entry name" value="PUA-like_sf"/>
</dbReference>
<evidence type="ECO:0000313" key="1">
    <source>
        <dbReference type="EMBL" id="CUR32123.1"/>
    </source>
</evidence>
<evidence type="ECO:0000313" key="2">
    <source>
        <dbReference type="Proteomes" id="UP000184315"/>
    </source>
</evidence>
<dbReference type="SUPFAM" id="SSF88697">
    <property type="entry name" value="PUA domain-like"/>
    <property type="match status" value="1"/>
</dbReference>
<keyword evidence="2" id="KW-1185">Reference proteome</keyword>
<name>A0A1J1LI08_9CYAN</name>
<reference evidence="2" key="1">
    <citation type="submission" date="2015-10" db="EMBL/GenBank/DDBJ databases">
        <authorList>
            <person name="Regsiter A."/>
            <person name="william w."/>
        </authorList>
    </citation>
    <scope>NUCLEOTIDE SEQUENCE [LARGE SCALE GENOMIC DNA]</scope>
</reference>
<sequence>MYALTLQQPFATFVALGIKEFETRNWYTHYRGPLLIHAGVTPVKRQGKILIKQLSEKFRPIGNLLLPITEYPIAAIVCKCELVDCIPTTSFTPNNLERMTGWWEQSYAWKLEEVQPLFIPQVLGKQGLWKFPDEEVLKYSENAHFVGANS</sequence>
<protein>
    <submittedName>
        <fullName evidence="1">Uncharacterized protein</fullName>
    </submittedName>
</protein>
<accession>A0A1J1LI08</accession>
<proteinExistence type="predicted"/>
<dbReference type="EMBL" id="CZDF01000148">
    <property type="protein sequence ID" value="CUR32123.1"/>
    <property type="molecule type" value="Genomic_DNA"/>
</dbReference>
<dbReference type="AlphaFoldDB" id="A0A1J1LI08"/>
<dbReference type="Gene3D" id="2.30.130.30">
    <property type="entry name" value="Hypothetical protein"/>
    <property type="match status" value="1"/>
</dbReference>
<organism evidence="1 2">
    <name type="scientific">Planktothrix tepida PCC 9214</name>
    <dbReference type="NCBI Taxonomy" id="671072"/>
    <lineage>
        <taxon>Bacteria</taxon>
        <taxon>Bacillati</taxon>
        <taxon>Cyanobacteriota</taxon>
        <taxon>Cyanophyceae</taxon>
        <taxon>Oscillatoriophycideae</taxon>
        <taxon>Oscillatoriales</taxon>
        <taxon>Microcoleaceae</taxon>
        <taxon>Planktothrix</taxon>
    </lineage>
</organism>
<dbReference type="OrthoDB" id="359066at2"/>
<gene>
    <name evidence="1" type="ORF">PL9214430095</name>
</gene>
<dbReference type="RefSeq" id="WP_072718880.1">
    <property type="nucleotide sequence ID" value="NZ_LN889796.1"/>
</dbReference>